<dbReference type="GO" id="GO:0003723">
    <property type="term" value="F:RNA binding"/>
    <property type="evidence" value="ECO:0007669"/>
    <property type="project" value="UniProtKB-KW"/>
</dbReference>
<dbReference type="CDD" id="cd00165">
    <property type="entry name" value="S4"/>
    <property type="match status" value="1"/>
</dbReference>
<evidence type="ECO:0000256" key="1">
    <source>
        <dbReference type="ARBA" id="ARBA00008348"/>
    </source>
</evidence>
<dbReference type="InterPro" id="IPR018496">
    <property type="entry name" value="PsdUridine_synth_RsuA/RluB_CS"/>
</dbReference>
<evidence type="ECO:0000313" key="8">
    <source>
        <dbReference type="Proteomes" id="UP000297713"/>
    </source>
</evidence>
<evidence type="ECO:0000256" key="5">
    <source>
        <dbReference type="RuleBase" id="RU003887"/>
    </source>
</evidence>
<dbReference type="EC" id="5.4.99.-" evidence="5"/>
<protein>
    <recommendedName>
        <fullName evidence="5">Pseudouridine synthase</fullName>
        <ecNumber evidence="5">5.4.99.-</ecNumber>
    </recommendedName>
</protein>
<dbReference type="InterPro" id="IPR000748">
    <property type="entry name" value="PsdUridine_synth_RsuA/RluB/E/F"/>
</dbReference>
<dbReference type="SUPFAM" id="SSF55174">
    <property type="entry name" value="Alpha-L RNA-binding motif"/>
    <property type="match status" value="1"/>
</dbReference>
<evidence type="ECO:0000256" key="2">
    <source>
        <dbReference type="ARBA" id="ARBA00022884"/>
    </source>
</evidence>
<evidence type="ECO:0000256" key="4">
    <source>
        <dbReference type="PROSITE-ProRule" id="PRU00182"/>
    </source>
</evidence>
<dbReference type="InterPro" id="IPR050343">
    <property type="entry name" value="RsuA_PseudoU_synthase"/>
</dbReference>
<gene>
    <name evidence="7" type="ORF">A7Q10_06700</name>
</gene>
<dbReference type="InterPro" id="IPR006145">
    <property type="entry name" value="PsdUridine_synth_RsuA/RluA"/>
</dbReference>
<dbReference type="PROSITE" id="PS50889">
    <property type="entry name" value="S4"/>
    <property type="match status" value="1"/>
</dbReference>
<evidence type="ECO:0000313" key="7">
    <source>
        <dbReference type="EMBL" id="TFE69538.1"/>
    </source>
</evidence>
<evidence type="ECO:0000259" key="6">
    <source>
        <dbReference type="SMART" id="SM00363"/>
    </source>
</evidence>
<dbReference type="SMART" id="SM00363">
    <property type="entry name" value="S4"/>
    <property type="match status" value="1"/>
</dbReference>
<keyword evidence="2 4" id="KW-0694">RNA-binding</keyword>
<dbReference type="PANTHER" id="PTHR47683:SF4">
    <property type="entry name" value="PSEUDOURIDINE SYNTHASE"/>
    <property type="match status" value="1"/>
</dbReference>
<dbReference type="Proteomes" id="UP000297713">
    <property type="component" value="Unassembled WGS sequence"/>
</dbReference>
<dbReference type="InterPro" id="IPR020103">
    <property type="entry name" value="PsdUridine_synth_cat_dom_sf"/>
</dbReference>
<feature type="domain" description="RNA-binding S4" evidence="6">
    <location>
        <begin position="11"/>
        <end position="72"/>
    </location>
</feature>
<dbReference type="SUPFAM" id="SSF55120">
    <property type="entry name" value="Pseudouridine synthase"/>
    <property type="match status" value="1"/>
</dbReference>
<dbReference type="InterPro" id="IPR042092">
    <property type="entry name" value="PsdUridine_s_RsuA/RluB/E/F_cat"/>
</dbReference>
<dbReference type="GO" id="GO:0000455">
    <property type="term" value="P:enzyme-directed rRNA pseudouridine synthesis"/>
    <property type="evidence" value="ECO:0007669"/>
    <property type="project" value="UniProtKB-ARBA"/>
</dbReference>
<dbReference type="PROSITE" id="PS01149">
    <property type="entry name" value="PSI_RSU"/>
    <property type="match status" value="1"/>
</dbReference>
<dbReference type="Pfam" id="PF01479">
    <property type="entry name" value="S4"/>
    <property type="match status" value="1"/>
</dbReference>
<dbReference type="RefSeq" id="WP_134439721.1">
    <property type="nucleotide sequence ID" value="NZ_LXQC01000124.1"/>
</dbReference>
<dbReference type="AlphaFoldDB" id="A0A4Y8PE02"/>
<dbReference type="Gene3D" id="3.30.70.580">
    <property type="entry name" value="Pseudouridine synthase I, catalytic domain, N-terminal subdomain"/>
    <property type="match status" value="1"/>
</dbReference>
<dbReference type="Gene3D" id="3.30.70.1560">
    <property type="entry name" value="Alpha-L RNA-binding motif"/>
    <property type="match status" value="1"/>
</dbReference>
<proteinExistence type="inferred from homology"/>
<dbReference type="FunFam" id="3.10.290.10:FF:000003">
    <property type="entry name" value="Pseudouridine synthase"/>
    <property type="match status" value="1"/>
</dbReference>
<dbReference type="Gene3D" id="3.10.290.10">
    <property type="entry name" value="RNA-binding S4 domain"/>
    <property type="match status" value="1"/>
</dbReference>
<dbReference type="NCBIfam" id="TIGR00093">
    <property type="entry name" value="pseudouridine synthase"/>
    <property type="match status" value="1"/>
</dbReference>
<dbReference type="PANTHER" id="PTHR47683">
    <property type="entry name" value="PSEUDOURIDINE SYNTHASE FAMILY PROTEIN-RELATED"/>
    <property type="match status" value="1"/>
</dbReference>
<comment type="similarity">
    <text evidence="1 5">Belongs to the pseudouridine synthase RsuA family.</text>
</comment>
<name>A0A4Y8PE02_9BACT</name>
<keyword evidence="8" id="KW-1185">Reference proteome</keyword>
<evidence type="ECO:0000256" key="3">
    <source>
        <dbReference type="ARBA" id="ARBA00023235"/>
    </source>
</evidence>
<dbReference type="OrthoDB" id="9807213at2"/>
<reference evidence="7 8" key="1">
    <citation type="submission" date="2016-05" db="EMBL/GenBank/DDBJ databases">
        <title>Diversity and Homogeneity among Thermoacidophilic Verrucomicrobia Methanotrophs Linked with Geographical Origin.</title>
        <authorList>
            <person name="Erikstad H.-A."/>
            <person name="Smestad N.B."/>
            <person name="Ceballos R.M."/>
            <person name="Birkeland N.-K."/>
        </authorList>
    </citation>
    <scope>NUCLEOTIDE SEQUENCE [LARGE SCALE GENOMIC DNA]</scope>
    <source>
        <strain evidence="7 8">Phi</strain>
    </source>
</reference>
<accession>A0A4Y8PE02</accession>
<comment type="caution">
    <text evidence="7">The sequence shown here is derived from an EMBL/GenBank/DDBJ whole genome shotgun (WGS) entry which is preliminary data.</text>
</comment>
<dbReference type="InterPro" id="IPR020094">
    <property type="entry name" value="TruA/RsuA/RluB/E/F_N"/>
</dbReference>
<keyword evidence="3 5" id="KW-0413">Isomerase</keyword>
<dbReference type="InterPro" id="IPR036986">
    <property type="entry name" value="S4_RNA-bd_sf"/>
</dbReference>
<dbReference type="EMBL" id="LXQC01000124">
    <property type="protein sequence ID" value="TFE69538.1"/>
    <property type="molecule type" value="Genomic_DNA"/>
</dbReference>
<dbReference type="Pfam" id="PF00849">
    <property type="entry name" value="PseudoU_synth_2"/>
    <property type="match status" value="1"/>
</dbReference>
<sequence>MKAHLGIVFPIRINRYLASCGLGSRRSCETLVREGRIKVNGLIARTLGQRIYPEDKVELDGNQLLCPQQKQTFLFYKPRGIVCSRKNAFGEKTIYDLLPPSVQSLFYVGRLDKESEGLLLLTNDGLLANKILHPKYHFTKSYIVSLGRAFDEKDKKDLLKGMYIEGKRVKAEEVIIQEENKLKVVLTQGMKRQIRIMLSILGYKVIRLRRIAIGPLTLGKMKPGELRPLTEKEKKSLYRACELL</sequence>
<dbReference type="InterPro" id="IPR002942">
    <property type="entry name" value="S4_RNA-bd"/>
</dbReference>
<dbReference type="GO" id="GO:0120159">
    <property type="term" value="F:rRNA pseudouridine synthase activity"/>
    <property type="evidence" value="ECO:0007669"/>
    <property type="project" value="UniProtKB-ARBA"/>
</dbReference>
<organism evidence="7 8">
    <name type="scientific">Methylacidiphilum caldifontis</name>
    <dbReference type="NCBI Taxonomy" id="2795386"/>
    <lineage>
        <taxon>Bacteria</taxon>
        <taxon>Pseudomonadati</taxon>
        <taxon>Verrucomicrobiota</taxon>
        <taxon>Methylacidiphilae</taxon>
        <taxon>Methylacidiphilales</taxon>
        <taxon>Methylacidiphilaceae</taxon>
        <taxon>Methylacidiphilum (ex Ratnadevi et al. 2023)</taxon>
    </lineage>
</organism>